<dbReference type="Gene3D" id="1.50.10.100">
    <property type="entry name" value="Chondroitin AC/alginate lyase"/>
    <property type="match status" value="1"/>
</dbReference>
<dbReference type="RefSeq" id="WP_184021370.1">
    <property type="nucleotide sequence ID" value="NZ_JACHFD010000026.1"/>
</dbReference>
<dbReference type="InterPro" id="IPR013783">
    <property type="entry name" value="Ig-like_fold"/>
</dbReference>
<comment type="caution">
    <text evidence="7">The sequence shown here is derived from an EMBL/GenBank/DDBJ whole genome shotgun (WGS) entry which is preliminary data.</text>
</comment>
<keyword evidence="1 5" id="KW-0732">Signal</keyword>
<dbReference type="Gene3D" id="2.60.120.200">
    <property type="match status" value="4"/>
</dbReference>
<sequence length="2193" mass="229918">MSFPPNLSRFGVTRWAAAVFALVTPLAAHPLNFNSTVTYGSAAPSGAPASISNWTGAAYDAANIGGSGVNSNGGANNGAANDASTYVVSNQPRQGQSFTTGSNPNGYQLSSVTARMAGYSSNNASGSNQVYWDLNAKNGPVIVEIGKVTGGTAFATVSKQNFIMGGTGTPGTGSSANGAGTYITFHLPYTVYLQPNTTYGFDLTIGNGSSNYFEWLGLSTSFAADPYTSGTAYNRSGTALTPLAGDRVFQLDLTALASPAPAFAHPGALHTQADLDRMAAKVTANEEPWKSSYETLAASPWAQTGWPAYDVDYIVRGSSGNNYTRSQQDAQAIYELALRWKLTGDTAYADHAVQIANVWSGLLGLQGDTNRSLAAGICGYLFATGGELLSTYPGWPVAEKQAYKDMMMRVFYPENLDFLWRHHDTPFTKGGNTHYRLNWDTANMASMAAIGILCDNRAVYQQAVDFFKFGPGNSRVERAAWYTFPGGLAQTEESGRDQAHNLGGWYQMALLCQMAWNQGDDLFGYDNNRVLRAFEYNAKYNLGNDVPWTFHRNASLTYTEGLWGAARGLAQYYQSELVHNHYANIKGIATPWSKLVVAATRPEPRPDPGIHPSQVDWLGLGSLTFARDPIAAGTAPSGLVANWSKDRVVLNWWGTATATGYEIRRATNLAGPYTTLGTVTGPDLNFTDASVDNATTYYYLVTANTPTGDLDSAPLRVARELATHFTFEGNADDVVGTRDAAPKGNTAPGYTTGFGGGQAMAFDGATQYAQLPVGSGNYQDITLATWVFWSGGGNWQRIFDFGSEIEKNMFLTPSTGGNLRFSITTSRGTDGTGVLNGPILATNQWVHVAVTLNGDTGTLYVNGKPVDTQVIDQVDPLFGQPFCYLGRSMYNSDPYFNGRIDDFRIYNHALSGNEVYSLWGQSANNPPTFTSDPIVLADAPENSNYSLAGQSLASQATDANGGTLTYSKLTGPSWLTVASNGALAGTPANADVGNNLFVVRVTDPAGATDDANLHITVTNTNDPPVWSVNPISRADVTRDQPYINQTLAGLASDVDAGDTLTFSKVNGPAWLTVAADGALSGTPGAGDVGANSFTVRVTDSASAFADATLNIAVLGHVLRSHYELEDNTNDSIGAFHGTATGSPAYGAGRIGRGIVLDGADDSVSIPGNPVECQDITIAAWVRWNGGGSFQRVFDFGNNTNQYLFLSPNTGSGLRFAIKNGGGEQQLNSAAALPTTQWTHVAVTLSGDTGTLYVNGSSVATNPGMTINPGDFKPVNNLIGRSQFTADPLFNGMIDDFRIYNHALTAGQVSALVAIPPAAPLNVVATPKSGKIDLSWNASQGATGYTVKRSLTSGSGYTTIASGLTGTSYSDSTVTDGVTYYYVISATNAQGESPDSTEVSAVPSDLLVWLKFNETSGTSAADSAGNGMNATLVNSPGWTSGLFNGGINLPATSSQHLTLPSGVVAGITDFTISGWVNVASFSTWQRIFDFGTGTTNYMFLATQYTGTAPNNAKFRFAICTPAVTEQQLTSTIQVSANSWVHYAVTLSGTTGRLYINGALAATNTGMTLKPSSLGSTTQNYLGRSQFPDPYLNARLDDFRIHTRALSTGEIASAAAPQPAAPATLSATPGDGVVHLDWNVANFTSSYNVKRATTSGGPFTTIATGLTGTSHSDTTASNGTTYFYVVTGSNTQGESANSPEAHATPYQSPFRPYVADSGTRILFQFNEAPGGSVTANAGSLGKNAYSVNLATAVSNPPVVTTVIGGTTGHAGFGNAASFSTTGHVIGWDAGNNGAFNADVSGASLSADAVAMSTLNLGSGGQSPWTLEAMVSSSLATLNATQQIISTDSSAASRGFQFRLSSAGELQLNFINGTSGGTADIKTAVPTSGPHAYAANTWFHVAASYDGSNVRLYWTKVDPSLTAANLLSTTAVGVGTGVGSISGPLCVGNENRNVAGELFQGKIDEVRISSVARGAEDFYWIPAPAAPSDLTATGGNGQVSLFWSASPHAAGYHVRRATASGGPYTLIATTSLPGYSDSSVANGTMYWYVVSAINSVGGSPDSNQASATPLTAIQAWRQANFGTIANSGDAADDADSDHDGRSNKLEYATGADPTVPDAGSVAALGQTPDGTRLTLTFNRIADPALTYEVVASGSLVTWETIWSSTGVENVEGVVEVTDSVPIPDHPARFLRLKVSP</sequence>
<dbReference type="InterPro" id="IPR006644">
    <property type="entry name" value="Cadg"/>
</dbReference>
<dbReference type="Pfam" id="PF05426">
    <property type="entry name" value="Alginate_lyase"/>
    <property type="match status" value="1"/>
</dbReference>
<feature type="domain" description="Fibronectin type-III" evidence="6">
    <location>
        <begin position="1315"/>
        <end position="1405"/>
    </location>
</feature>
<dbReference type="InterPro" id="IPR006558">
    <property type="entry name" value="LamG-like"/>
</dbReference>
<evidence type="ECO:0000259" key="6">
    <source>
        <dbReference type="PROSITE" id="PS50853"/>
    </source>
</evidence>
<dbReference type="InterPro" id="IPR036116">
    <property type="entry name" value="FN3_sf"/>
</dbReference>
<proteinExistence type="predicted"/>
<dbReference type="SMART" id="SM00736">
    <property type="entry name" value="CADG"/>
    <property type="match status" value="2"/>
</dbReference>
<dbReference type="SUPFAM" id="SSF48230">
    <property type="entry name" value="Chondroitin AC/alginate lyase"/>
    <property type="match status" value="1"/>
</dbReference>
<dbReference type="PROSITE" id="PS50853">
    <property type="entry name" value="FN3"/>
    <property type="match status" value="2"/>
</dbReference>
<keyword evidence="2" id="KW-1015">Disulfide bond</keyword>
<dbReference type="Proteomes" id="UP000557717">
    <property type="component" value="Unassembled WGS sequence"/>
</dbReference>
<dbReference type="GO" id="GO:0016020">
    <property type="term" value="C:membrane"/>
    <property type="evidence" value="ECO:0007669"/>
    <property type="project" value="InterPro"/>
</dbReference>
<evidence type="ECO:0000256" key="5">
    <source>
        <dbReference type="SAM" id="SignalP"/>
    </source>
</evidence>
<dbReference type="CDD" id="cd00063">
    <property type="entry name" value="FN3"/>
    <property type="match status" value="2"/>
</dbReference>
<protein>
    <submittedName>
        <fullName evidence="7">Fibronectin type 3 domain-containing protein</fullName>
    </submittedName>
</protein>
<dbReference type="InterPro" id="IPR015919">
    <property type="entry name" value="Cadherin-like_sf"/>
</dbReference>
<dbReference type="Gene3D" id="2.60.40.10">
    <property type="entry name" value="Immunoglobulins"/>
    <property type="match status" value="6"/>
</dbReference>
<dbReference type="SMART" id="SM00060">
    <property type="entry name" value="FN3"/>
    <property type="match status" value="3"/>
</dbReference>
<evidence type="ECO:0000256" key="4">
    <source>
        <dbReference type="SAM" id="MobiDB-lite"/>
    </source>
</evidence>
<dbReference type="GO" id="GO:0005509">
    <property type="term" value="F:calcium ion binding"/>
    <property type="evidence" value="ECO:0007669"/>
    <property type="project" value="InterPro"/>
</dbReference>
<dbReference type="EMBL" id="JACHFD010000026">
    <property type="protein sequence ID" value="MBB5353461.1"/>
    <property type="molecule type" value="Genomic_DNA"/>
</dbReference>
<dbReference type="InterPro" id="IPR013320">
    <property type="entry name" value="ConA-like_dom_sf"/>
</dbReference>
<name>A0A840VLF5_9BACT</name>
<evidence type="ECO:0000256" key="3">
    <source>
        <dbReference type="ARBA" id="ARBA00023239"/>
    </source>
</evidence>
<dbReference type="SMART" id="SM00560">
    <property type="entry name" value="LamGL"/>
    <property type="match status" value="3"/>
</dbReference>
<dbReference type="InterPro" id="IPR008397">
    <property type="entry name" value="Alginate_lyase_dom"/>
</dbReference>
<organism evidence="7 8">
    <name type="scientific">Haloferula luteola</name>
    <dbReference type="NCBI Taxonomy" id="595692"/>
    <lineage>
        <taxon>Bacteria</taxon>
        <taxon>Pseudomonadati</taxon>
        <taxon>Verrucomicrobiota</taxon>
        <taxon>Verrucomicrobiia</taxon>
        <taxon>Verrucomicrobiales</taxon>
        <taxon>Verrucomicrobiaceae</taxon>
        <taxon>Haloferula</taxon>
    </lineage>
</organism>
<dbReference type="GO" id="GO:0016829">
    <property type="term" value="F:lyase activity"/>
    <property type="evidence" value="ECO:0007669"/>
    <property type="project" value="UniProtKB-KW"/>
</dbReference>
<dbReference type="Pfam" id="PF13385">
    <property type="entry name" value="Laminin_G_3"/>
    <property type="match status" value="4"/>
</dbReference>
<keyword evidence="3" id="KW-0456">Lyase</keyword>
<reference evidence="7 8" key="1">
    <citation type="submission" date="2020-08" db="EMBL/GenBank/DDBJ databases">
        <title>Genomic Encyclopedia of Type Strains, Phase IV (KMG-IV): sequencing the most valuable type-strain genomes for metagenomic binning, comparative biology and taxonomic classification.</title>
        <authorList>
            <person name="Goeker M."/>
        </authorList>
    </citation>
    <scope>NUCLEOTIDE SEQUENCE [LARGE SCALE GENOMIC DNA]</scope>
    <source>
        <strain evidence="7 8">YC6886</strain>
    </source>
</reference>
<dbReference type="PANTHER" id="PTHR42535">
    <property type="entry name" value="OOKINETE PROTEIN, PUTATIVE-RELATED"/>
    <property type="match status" value="1"/>
</dbReference>
<evidence type="ECO:0000313" key="7">
    <source>
        <dbReference type="EMBL" id="MBB5353461.1"/>
    </source>
</evidence>
<feature type="region of interest" description="Disordered" evidence="4">
    <location>
        <begin position="2083"/>
        <end position="2110"/>
    </location>
</feature>
<dbReference type="GO" id="GO:0042597">
    <property type="term" value="C:periplasmic space"/>
    <property type="evidence" value="ECO:0007669"/>
    <property type="project" value="InterPro"/>
</dbReference>
<dbReference type="SUPFAM" id="SSF49899">
    <property type="entry name" value="Concanavalin A-like lectins/glucanases"/>
    <property type="match status" value="4"/>
</dbReference>
<gene>
    <name evidence="7" type="ORF">HNR46_003722</name>
</gene>
<dbReference type="Pfam" id="PF05345">
    <property type="entry name" value="He_PIG"/>
    <property type="match status" value="2"/>
</dbReference>
<dbReference type="InterPro" id="IPR003961">
    <property type="entry name" value="FN3_dom"/>
</dbReference>
<feature type="chain" id="PRO_5033042260" evidence="5">
    <location>
        <begin position="31"/>
        <end position="2193"/>
    </location>
</feature>
<evidence type="ECO:0000313" key="8">
    <source>
        <dbReference type="Proteomes" id="UP000557717"/>
    </source>
</evidence>
<feature type="signal peptide" evidence="5">
    <location>
        <begin position="1"/>
        <end position="30"/>
    </location>
</feature>
<feature type="domain" description="Fibronectin type-III" evidence="6">
    <location>
        <begin position="1980"/>
        <end position="2071"/>
    </location>
</feature>
<dbReference type="InterPro" id="IPR008929">
    <property type="entry name" value="Chondroitin_lyas"/>
</dbReference>
<keyword evidence="8" id="KW-1185">Reference proteome</keyword>
<accession>A0A840VLF5</accession>
<evidence type="ECO:0000256" key="2">
    <source>
        <dbReference type="ARBA" id="ARBA00023157"/>
    </source>
</evidence>
<dbReference type="PANTHER" id="PTHR42535:SF2">
    <property type="entry name" value="CHROMOSOME UNDETERMINED SCAFFOLD_146, WHOLE GENOME SHOTGUN SEQUENCE"/>
    <property type="match status" value="1"/>
</dbReference>
<dbReference type="SUPFAM" id="SSF49313">
    <property type="entry name" value="Cadherin-like"/>
    <property type="match status" value="2"/>
</dbReference>
<evidence type="ECO:0000256" key="1">
    <source>
        <dbReference type="ARBA" id="ARBA00022729"/>
    </source>
</evidence>
<dbReference type="SUPFAM" id="SSF49265">
    <property type="entry name" value="Fibronectin type III"/>
    <property type="match status" value="4"/>
</dbReference>